<dbReference type="Gene3D" id="3.40.50.150">
    <property type="entry name" value="Vaccinia Virus protein VP39"/>
    <property type="match status" value="1"/>
</dbReference>
<keyword evidence="3 6" id="KW-0489">Methyltransferase</keyword>
<proteinExistence type="inferred from homology"/>
<name>A0A179B1Q2_9ACTO</name>
<gene>
    <name evidence="6" type="primary">rsmH</name>
    <name evidence="7" type="ORF">A4H34_09370</name>
</gene>
<comment type="caution">
    <text evidence="7">The sequence shown here is derived from an EMBL/GenBank/DDBJ whole genome shotgun (WGS) entry which is preliminary data.</text>
</comment>
<dbReference type="InterPro" id="IPR029063">
    <property type="entry name" value="SAM-dependent_MTases_sf"/>
</dbReference>
<keyword evidence="5 6" id="KW-0949">S-adenosyl-L-methionine</keyword>
<evidence type="ECO:0000313" key="7">
    <source>
        <dbReference type="EMBL" id="OAP85305.1"/>
    </source>
</evidence>
<evidence type="ECO:0000256" key="5">
    <source>
        <dbReference type="ARBA" id="ARBA00022691"/>
    </source>
</evidence>
<dbReference type="Pfam" id="PF01795">
    <property type="entry name" value="Methyltransf_5"/>
    <property type="match status" value="1"/>
</dbReference>
<comment type="similarity">
    <text evidence="1 6">Belongs to the methyltransferase superfamily. RsmH family.</text>
</comment>
<dbReference type="HAMAP" id="MF_01007">
    <property type="entry name" value="16SrRNA_methyltr_H"/>
    <property type="match status" value="1"/>
</dbReference>
<evidence type="ECO:0000256" key="3">
    <source>
        <dbReference type="ARBA" id="ARBA00022603"/>
    </source>
</evidence>
<keyword evidence="6" id="KW-0963">Cytoplasm</keyword>
<keyword evidence="4 6" id="KW-0808">Transferase</keyword>
<accession>A0A179B1Q2</accession>
<feature type="binding site" evidence="6">
    <location>
        <position position="119"/>
    </location>
    <ligand>
        <name>S-adenosyl-L-methionine</name>
        <dbReference type="ChEBI" id="CHEBI:59789"/>
    </ligand>
</feature>
<evidence type="ECO:0000256" key="1">
    <source>
        <dbReference type="ARBA" id="ARBA00010396"/>
    </source>
</evidence>
<dbReference type="STRING" id="1823756.A4H34_09370"/>
<comment type="subcellular location">
    <subcellularLocation>
        <location evidence="6">Cytoplasm</location>
    </subcellularLocation>
</comment>
<dbReference type="EMBL" id="LVZK01000003">
    <property type="protein sequence ID" value="OAP85305.1"/>
    <property type="molecule type" value="Genomic_DNA"/>
</dbReference>
<dbReference type="Proteomes" id="UP000078368">
    <property type="component" value="Unassembled WGS sequence"/>
</dbReference>
<organism evidence="7 8">
    <name type="scientific">Peptidiphaga gingivicola</name>
    <dbReference type="NCBI Taxonomy" id="2741497"/>
    <lineage>
        <taxon>Bacteria</taxon>
        <taxon>Bacillati</taxon>
        <taxon>Actinomycetota</taxon>
        <taxon>Actinomycetes</taxon>
        <taxon>Actinomycetales</taxon>
        <taxon>Actinomycetaceae</taxon>
        <taxon>Peptidiphaga</taxon>
    </lineage>
</organism>
<dbReference type="GO" id="GO:0070475">
    <property type="term" value="P:rRNA base methylation"/>
    <property type="evidence" value="ECO:0007669"/>
    <property type="project" value="UniProtKB-UniRule"/>
</dbReference>
<keyword evidence="2 6" id="KW-0698">rRNA processing</keyword>
<feature type="binding site" evidence="6">
    <location>
        <begin position="51"/>
        <end position="53"/>
    </location>
    <ligand>
        <name>S-adenosyl-L-methionine</name>
        <dbReference type="ChEBI" id="CHEBI:59789"/>
    </ligand>
</feature>
<dbReference type="SUPFAM" id="SSF81799">
    <property type="entry name" value="Putative methyltransferase TM0872, insert domain"/>
    <property type="match status" value="1"/>
</dbReference>
<reference evidence="7 8" key="1">
    <citation type="submission" date="2016-04" db="EMBL/GenBank/DDBJ databases">
        <title>Peptidophaga gingivicola gen. nov., sp. nov., isolated from human subgingival plaque.</title>
        <authorList>
            <person name="Beall C.J."/>
            <person name="Mokrzan E.M."/>
            <person name="Griffen A.L."/>
            <person name="Leys E.J."/>
        </authorList>
    </citation>
    <scope>NUCLEOTIDE SEQUENCE [LARGE SCALE GENOMIC DNA]</scope>
    <source>
        <strain evidence="7 8">BA112</strain>
    </source>
</reference>
<dbReference type="RefSeq" id="WP_064231915.1">
    <property type="nucleotide sequence ID" value="NZ_LVZK01000003.1"/>
</dbReference>
<comment type="catalytic activity">
    <reaction evidence="6">
        <text>cytidine(1402) in 16S rRNA + S-adenosyl-L-methionine = N(4)-methylcytidine(1402) in 16S rRNA + S-adenosyl-L-homocysteine + H(+)</text>
        <dbReference type="Rhea" id="RHEA:42928"/>
        <dbReference type="Rhea" id="RHEA-COMP:10286"/>
        <dbReference type="Rhea" id="RHEA-COMP:10287"/>
        <dbReference type="ChEBI" id="CHEBI:15378"/>
        <dbReference type="ChEBI" id="CHEBI:57856"/>
        <dbReference type="ChEBI" id="CHEBI:59789"/>
        <dbReference type="ChEBI" id="CHEBI:74506"/>
        <dbReference type="ChEBI" id="CHEBI:82748"/>
        <dbReference type="EC" id="2.1.1.199"/>
    </reaction>
</comment>
<comment type="function">
    <text evidence="6">Specifically methylates the N4 position of cytidine in position 1402 (C1402) of 16S rRNA.</text>
</comment>
<evidence type="ECO:0000256" key="2">
    <source>
        <dbReference type="ARBA" id="ARBA00022552"/>
    </source>
</evidence>
<sequence>MASKATSKAGPPRADGNALHVPVLLEECVNLLGPALTAEAPVMIDATLGMGGHSFAFLERFANLTVVGIDRDPEAIELAGERLARFGKRFVAVRATYDDVSDVAAEYGRAGRADAVLMDLGVSSLQLDDEGRGFSYSGDGPLDMRMDKTGGPTAADVLASADKAELTRILREYGEERFASRIAARILAARAAEPIERTGQLADIVRDAIPAPARRTGGNPCKRTFQALRIAVNDELALLRRAIPRAIEAIAVGGRIAVESYQSLEDKIVKREMAKGATSSTPAGLPVELDDRAPYLRLLTRGALKADAAELQANPRSASVRLRAAERLRETPHTA</sequence>
<dbReference type="OrthoDB" id="9806637at2"/>
<keyword evidence="8" id="KW-1185">Reference proteome</keyword>
<feature type="binding site" evidence="6">
    <location>
        <position position="126"/>
    </location>
    <ligand>
        <name>S-adenosyl-L-methionine</name>
        <dbReference type="ChEBI" id="CHEBI:59789"/>
    </ligand>
</feature>
<dbReference type="GO" id="GO:0005737">
    <property type="term" value="C:cytoplasm"/>
    <property type="evidence" value="ECO:0007669"/>
    <property type="project" value="UniProtKB-SubCell"/>
</dbReference>
<dbReference type="PANTHER" id="PTHR11265:SF0">
    <property type="entry name" value="12S RRNA N4-METHYLCYTIDINE METHYLTRANSFERASE"/>
    <property type="match status" value="1"/>
</dbReference>
<feature type="binding site" evidence="6">
    <location>
        <position position="70"/>
    </location>
    <ligand>
        <name>S-adenosyl-L-methionine</name>
        <dbReference type="ChEBI" id="CHEBI:59789"/>
    </ligand>
</feature>
<dbReference type="PIRSF" id="PIRSF004486">
    <property type="entry name" value="MraW"/>
    <property type="match status" value="1"/>
</dbReference>
<dbReference type="PANTHER" id="PTHR11265">
    <property type="entry name" value="S-ADENOSYL-METHYLTRANSFERASE MRAW"/>
    <property type="match status" value="1"/>
</dbReference>
<dbReference type="InterPro" id="IPR023397">
    <property type="entry name" value="SAM-dep_MeTrfase_MraW_recog"/>
</dbReference>
<evidence type="ECO:0000256" key="4">
    <source>
        <dbReference type="ARBA" id="ARBA00022679"/>
    </source>
</evidence>
<dbReference type="InterPro" id="IPR002903">
    <property type="entry name" value="RsmH"/>
</dbReference>
<dbReference type="NCBIfam" id="TIGR00006">
    <property type="entry name" value="16S rRNA (cytosine(1402)-N(4))-methyltransferase RsmH"/>
    <property type="match status" value="1"/>
</dbReference>
<dbReference type="EC" id="2.1.1.199" evidence="6"/>
<evidence type="ECO:0000313" key="8">
    <source>
        <dbReference type="Proteomes" id="UP000078368"/>
    </source>
</evidence>
<dbReference type="AlphaFoldDB" id="A0A179B1Q2"/>
<protein>
    <recommendedName>
        <fullName evidence="6">Ribosomal RNA small subunit methyltransferase H</fullName>
        <ecNumber evidence="6">2.1.1.199</ecNumber>
    </recommendedName>
    <alternativeName>
        <fullName evidence="6">16S rRNA m(4)C1402 methyltransferase</fullName>
    </alternativeName>
    <alternativeName>
        <fullName evidence="6">rRNA (cytosine-N(4)-)-methyltransferase RsmH</fullName>
    </alternativeName>
</protein>
<feature type="binding site" evidence="6">
    <location>
        <position position="97"/>
    </location>
    <ligand>
        <name>S-adenosyl-L-methionine</name>
        <dbReference type="ChEBI" id="CHEBI:59789"/>
    </ligand>
</feature>
<dbReference type="GO" id="GO:0071424">
    <property type="term" value="F:rRNA (cytosine-N4-)-methyltransferase activity"/>
    <property type="evidence" value="ECO:0007669"/>
    <property type="project" value="UniProtKB-UniRule"/>
</dbReference>
<dbReference type="Gene3D" id="1.10.150.170">
    <property type="entry name" value="Putative methyltransferase TM0872, insert domain"/>
    <property type="match status" value="1"/>
</dbReference>
<dbReference type="SUPFAM" id="SSF53335">
    <property type="entry name" value="S-adenosyl-L-methionine-dependent methyltransferases"/>
    <property type="match status" value="1"/>
</dbReference>
<evidence type="ECO:0000256" key="6">
    <source>
        <dbReference type="HAMAP-Rule" id="MF_01007"/>
    </source>
</evidence>